<dbReference type="InterPro" id="IPR036864">
    <property type="entry name" value="Zn2-C6_fun-type_DNA-bd_sf"/>
</dbReference>
<evidence type="ECO:0000259" key="2">
    <source>
        <dbReference type="PROSITE" id="PS50048"/>
    </source>
</evidence>
<dbReference type="SMART" id="SM00066">
    <property type="entry name" value="GAL4"/>
    <property type="match status" value="1"/>
</dbReference>
<dbReference type="eggNOG" id="ENOG502SJNF">
    <property type="taxonomic scope" value="Eukaryota"/>
</dbReference>
<proteinExistence type="predicted"/>
<feature type="domain" description="Zn(2)-C6 fungal-type" evidence="2">
    <location>
        <begin position="22"/>
        <end position="52"/>
    </location>
</feature>
<dbReference type="OMA" id="YLWYRKA"/>
<dbReference type="AlphaFoldDB" id="G9NQJ9"/>
<dbReference type="HOGENOM" id="CLU_024934_9_2_1"/>
<dbReference type="PANTHER" id="PTHR47784">
    <property type="entry name" value="STEROL UPTAKE CONTROL PROTEIN 2"/>
    <property type="match status" value="1"/>
</dbReference>
<protein>
    <recommendedName>
        <fullName evidence="2">Zn(2)-C6 fungal-type domain-containing protein</fullName>
    </recommendedName>
</protein>
<accession>G9NQJ9</accession>
<gene>
    <name evidence="3" type="ORF">TRIATDRAFT_154825</name>
</gene>
<dbReference type="Pfam" id="PF00172">
    <property type="entry name" value="Zn_clus"/>
    <property type="match status" value="1"/>
</dbReference>
<evidence type="ECO:0000313" key="4">
    <source>
        <dbReference type="Proteomes" id="UP000005426"/>
    </source>
</evidence>
<name>G9NQJ9_HYPAI</name>
<reference evidence="3 4" key="1">
    <citation type="journal article" date="2011" name="Genome Biol.">
        <title>Comparative genome sequence analysis underscores mycoparasitism as the ancestral life style of Trichoderma.</title>
        <authorList>
            <person name="Kubicek C.P."/>
            <person name="Herrera-Estrella A."/>
            <person name="Seidl-Seiboth V."/>
            <person name="Martinez D.A."/>
            <person name="Druzhinina I.S."/>
            <person name="Thon M."/>
            <person name="Zeilinger S."/>
            <person name="Casas-Flores S."/>
            <person name="Horwitz B.A."/>
            <person name="Mukherjee P.K."/>
            <person name="Mukherjee M."/>
            <person name="Kredics L."/>
            <person name="Alcaraz L.D."/>
            <person name="Aerts A."/>
            <person name="Antal Z."/>
            <person name="Atanasova L."/>
            <person name="Cervantes-Badillo M.G."/>
            <person name="Challacombe J."/>
            <person name="Chertkov O."/>
            <person name="McCluskey K."/>
            <person name="Coulpier F."/>
            <person name="Deshpande N."/>
            <person name="von Doehren H."/>
            <person name="Ebbole D.J."/>
            <person name="Esquivel-Naranjo E.U."/>
            <person name="Fekete E."/>
            <person name="Flipphi M."/>
            <person name="Glaser F."/>
            <person name="Gomez-Rodriguez E.Y."/>
            <person name="Gruber S."/>
            <person name="Han C."/>
            <person name="Henrissat B."/>
            <person name="Hermosa R."/>
            <person name="Hernandez-Onate M."/>
            <person name="Karaffa L."/>
            <person name="Kosti I."/>
            <person name="Le Crom S."/>
            <person name="Lindquist E."/>
            <person name="Lucas S."/>
            <person name="Luebeck M."/>
            <person name="Luebeck P.S."/>
            <person name="Margeot A."/>
            <person name="Metz B."/>
            <person name="Misra M."/>
            <person name="Nevalainen H."/>
            <person name="Omann M."/>
            <person name="Packer N."/>
            <person name="Perrone G."/>
            <person name="Uresti-Rivera E.E."/>
            <person name="Salamov A."/>
            <person name="Schmoll M."/>
            <person name="Seiboth B."/>
            <person name="Shapiro H."/>
            <person name="Sukno S."/>
            <person name="Tamayo-Ramos J.A."/>
            <person name="Tisch D."/>
            <person name="Wiest A."/>
            <person name="Wilkinson H.H."/>
            <person name="Zhang M."/>
            <person name="Coutinho P.M."/>
            <person name="Kenerley C.M."/>
            <person name="Monte E."/>
            <person name="Baker S.E."/>
            <person name="Grigoriev I.V."/>
        </authorList>
    </citation>
    <scope>NUCLEOTIDE SEQUENCE [LARGE SCALE GENOMIC DNA]</scope>
    <source>
        <strain evidence="4">ATCC 20476 / IMI 206040</strain>
    </source>
</reference>
<comment type="caution">
    <text evidence="3">The sequence shown here is derived from an EMBL/GenBank/DDBJ whole genome shotgun (WGS) entry which is preliminary data.</text>
</comment>
<dbReference type="Gene3D" id="4.10.240.10">
    <property type="entry name" value="Zn(2)-C6 fungal-type DNA-binding domain"/>
    <property type="match status" value="1"/>
</dbReference>
<dbReference type="CDD" id="cd00067">
    <property type="entry name" value="GAL4"/>
    <property type="match status" value="1"/>
</dbReference>
<dbReference type="PROSITE" id="PS50048">
    <property type="entry name" value="ZN2_CY6_FUNGAL_2"/>
    <property type="match status" value="1"/>
</dbReference>
<dbReference type="GeneID" id="25776284"/>
<dbReference type="GO" id="GO:0001228">
    <property type="term" value="F:DNA-binding transcription activator activity, RNA polymerase II-specific"/>
    <property type="evidence" value="ECO:0007669"/>
    <property type="project" value="TreeGrafter"/>
</dbReference>
<organism evidence="3 4">
    <name type="scientific">Hypocrea atroviridis (strain ATCC 20476 / IMI 206040)</name>
    <name type="common">Trichoderma atroviride</name>
    <dbReference type="NCBI Taxonomy" id="452589"/>
    <lineage>
        <taxon>Eukaryota</taxon>
        <taxon>Fungi</taxon>
        <taxon>Dikarya</taxon>
        <taxon>Ascomycota</taxon>
        <taxon>Pezizomycotina</taxon>
        <taxon>Sordariomycetes</taxon>
        <taxon>Hypocreomycetidae</taxon>
        <taxon>Hypocreales</taxon>
        <taxon>Hypocreaceae</taxon>
        <taxon>Trichoderma</taxon>
    </lineage>
</organism>
<dbReference type="SUPFAM" id="SSF57701">
    <property type="entry name" value="Zn2/Cys6 DNA-binding domain"/>
    <property type="match status" value="1"/>
</dbReference>
<dbReference type="InterPro" id="IPR053157">
    <property type="entry name" value="Sterol_Uptake_Regulator"/>
</dbReference>
<dbReference type="InterPro" id="IPR001138">
    <property type="entry name" value="Zn2Cys6_DnaBD"/>
</dbReference>
<dbReference type="EMBL" id="ABDG02000021">
    <property type="protein sequence ID" value="EHK46822.1"/>
    <property type="molecule type" value="Genomic_DNA"/>
</dbReference>
<dbReference type="OrthoDB" id="3031538at2759"/>
<dbReference type="PANTHER" id="PTHR47784:SF9">
    <property type="entry name" value="ZN(II)2CYS6 TRANSCRIPTION FACTOR (EUROFUNG)"/>
    <property type="match status" value="1"/>
</dbReference>
<keyword evidence="4" id="KW-1185">Reference proteome</keyword>
<sequence>MDPQVSLAVQKCRPKRKSSRFGCRNCKLRKLKCDETRPYCSKCRTYGVYCNFGFNVPDLQPVHQKQTKEELVSLFDIPRPRSTISNAIWVGDGSTYFTLDLKDQMLFNRFRYQVIHSLGGSEVVHIWESHMLHFCFTCPFLMHGTLAMAAVHERFFETTPTHRRSLRESYHASQFTTLFSKQLSQPIREEHKDPLWAAAGAVAILTFSALNASSPDEAWPLGAPDSSDLGWLRLGVGKMKLWHLVNPLRPESVYRIISESFAQLHQSVPTRGTNGVSVELVQLCGLDESSTQENNPFFTAAHGLSQLLEVPKGRVSLDNAMKVWSHMDNRFVVLLEMKDPVALLLLCLWYTKASESRWWISIRAKHELPAICSYLEIYHKDNSVIQALIPSL</sequence>
<dbReference type="PROSITE" id="PS00463">
    <property type="entry name" value="ZN2_CY6_FUNGAL_1"/>
    <property type="match status" value="1"/>
</dbReference>
<keyword evidence="1" id="KW-0539">Nucleus</keyword>
<dbReference type="Proteomes" id="UP000005426">
    <property type="component" value="Unassembled WGS sequence"/>
</dbReference>
<dbReference type="GO" id="GO:0008270">
    <property type="term" value="F:zinc ion binding"/>
    <property type="evidence" value="ECO:0007669"/>
    <property type="project" value="InterPro"/>
</dbReference>
<evidence type="ECO:0000256" key="1">
    <source>
        <dbReference type="ARBA" id="ARBA00023242"/>
    </source>
</evidence>
<dbReference type="KEGG" id="tatv:25776284"/>
<evidence type="ECO:0000313" key="3">
    <source>
        <dbReference type="EMBL" id="EHK46822.1"/>
    </source>
</evidence>